<accession>A0A1I7N6G9</accession>
<dbReference type="OrthoDB" id="9803673at2"/>
<dbReference type="Proteomes" id="UP000199074">
    <property type="component" value="Unassembled WGS sequence"/>
</dbReference>
<dbReference type="STRING" id="429728.SAMN05216456_0959"/>
<evidence type="ECO:0008006" key="4">
    <source>
        <dbReference type="Google" id="ProtNLM"/>
    </source>
</evidence>
<evidence type="ECO:0000313" key="2">
    <source>
        <dbReference type="EMBL" id="SFV30251.1"/>
    </source>
</evidence>
<keyword evidence="1" id="KW-1133">Transmembrane helix</keyword>
<evidence type="ECO:0000256" key="1">
    <source>
        <dbReference type="SAM" id="Phobius"/>
    </source>
</evidence>
<gene>
    <name evidence="2" type="ORF">SAMN05216456_0959</name>
</gene>
<keyword evidence="1" id="KW-0812">Transmembrane</keyword>
<sequence>MDPTPTAAEIFPHMRVVMGTVVGLGITRLLMTFAGMIQHPHRNRWSTLHLLWMGSLLLELILFWWWEFALFRLEFWTFGVALFLIGYAITLFLLAALLSPDNIADYDGYEDFFLKRRRWFFSILAGTFVLDTVDTLIKGGRHLERFDWSYFVQVPVGMVLCVLAWRYADRRLHLAIVGIHLLHQFYLTIRFFTFAG</sequence>
<dbReference type="RefSeq" id="WP_092421565.1">
    <property type="nucleotide sequence ID" value="NZ_FPCK01000001.1"/>
</dbReference>
<keyword evidence="3" id="KW-1185">Reference proteome</keyword>
<feature type="transmembrane region" description="Helical" evidence="1">
    <location>
        <begin position="119"/>
        <end position="136"/>
    </location>
</feature>
<proteinExistence type="predicted"/>
<feature type="transmembrane region" description="Helical" evidence="1">
    <location>
        <begin position="172"/>
        <end position="192"/>
    </location>
</feature>
<keyword evidence="1" id="KW-0472">Membrane</keyword>
<dbReference type="EMBL" id="FPCK01000001">
    <property type="protein sequence ID" value="SFV30251.1"/>
    <property type="molecule type" value="Genomic_DNA"/>
</dbReference>
<feature type="transmembrane region" description="Helical" evidence="1">
    <location>
        <begin position="49"/>
        <end position="66"/>
    </location>
</feature>
<feature type="transmembrane region" description="Helical" evidence="1">
    <location>
        <begin position="78"/>
        <end position="98"/>
    </location>
</feature>
<protein>
    <recommendedName>
        <fullName evidence="4">Mll4938 protein</fullName>
    </recommendedName>
</protein>
<name>A0A1I7N6G9_9HYPH</name>
<organism evidence="2 3">
    <name type="scientific">Devosia crocina</name>
    <dbReference type="NCBI Taxonomy" id="429728"/>
    <lineage>
        <taxon>Bacteria</taxon>
        <taxon>Pseudomonadati</taxon>
        <taxon>Pseudomonadota</taxon>
        <taxon>Alphaproteobacteria</taxon>
        <taxon>Hyphomicrobiales</taxon>
        <taxon>Devosiaceae</taxon>
        <taxon>Devosia</taxon>
    </lineage>
</organism>
<evidence type="ECO:0000313" key="3">
    <source>
        <dbReference type="Proteomes" id="UP000199074"/>
    </source>
</evidence>
<feature type="transmembrane region" description="Helical" evidence="1">
    <location>
        <begin position="16"/>
        <end position="37"/>
    </location>
</feature>
<reference evidence="2 3" key="1">
    <citation type="submission" date="2016-10" db="EMBL/GenBank/DDBJ databases">
        <authorList>
            <person name="de Groot N.N."/>
        </authorList>
    </citation>
    <scope>NUCLEOTIDE SEQUENCE [LARGE SCALE GENOMIC DNA]</scope>
    <source>
        <strain evidence="2 3">IPL20</strain>
    </source>
</reference>
<feature type="transmembrane region" description="Helical" evidence="1">
    <location>
        <begin position="148"/>
        <end position="165"/>
    </location>
</feature>
<dbReference type="AlphaFoldDB" id="A0A1I7N6G9"/>